<protein>
    <recommendedName>
        <fullName evidence="3">TLDc domain-containing protein</fullName>
    </recommendedName>
</protein>
<proteinExistence type="predicted"/>
<evidence type="ECO:0000313" key="2">
    <source>
        <dbReference type="Proteomes" id="UP001396898"/>
    </source>
</evidence>
<reference evidence="1 2" key="1">
    <citation type="submission" date="2023-01" db="EMBL/GenBank/DDBJ databases">
        <title>Analysis of 21 Apiospora genomes using comparative genomics revels a genus with tremendous synthesis potential of carbohydrate active enzymes and secondary metabolites.</title>
        <authorList>
            <person name="Sorensen T."/>
        </authorList>
    </citation>
    <scope>NUCLEOTIDE SEQUENCE [LARGE SCALE GENOMIC DNA]</scope>
    <source>
        <strain evidence="1 2">CBS 20057</strain>
    </source>
</reference>
<gene>
    <name evidence="1" type="ORF">PG991_015237</name>
</gene>
<comment type="caution">
    <text evidence="1">The sequence shown here is derived from an EMBL/GenBank/DDBJ whole genome shotgun (WGS) entry which is preliminary data.</text>
</comment>
<evidence type="ECO:0000313" key="1">
    <source>
        <dbReference type="EMBL" id="KAK7995770.1"/>
    </source>
</evidence>
<accession>A0ABR1R156</accession>
<organism evidence="1 2">
    <name type="scientific">Apiospora marii</name>
    <dbReference type="NCBI Taxonomy" id="335849"/>
    <lineage>
        <taxon>Eukaryota</taxon>
        <taxon>Fungi</taxon>
        <taxon>Dikarya</taxon>
        <taxon>Ascomycota</taxon>
        <taxon>Pezizomycotina</taxon>
        <taxon>Sordariomycetes</taxon>
        <taxon>Xylariomycetidae</taxon>
        <taxon>Amphisphaeriales</taxon>
        <taxon>Apiosporaceae</taxon>
        <taxon>Apiospora</taxon>
    </lineage>
</organism>
<sequence>MQNGFSKPGSNDGLYQFAISFHELPELNHVALGISKTAKALLVCIARRQGETNVCCSMQERQDDQWHQYKPGSENVNVLTYLMAQQLLGQLQRHQVVPSLVSNRVVRKIILQTAQELVSIASGLWGSMSRGPLPAPRSVKRGHKDSWPLETRLSPLLRDPSVLDLLFTCLTAQLRAFTVGPDVPRRYVGAPPPLNDVPFPVDDMLDIINSFPPMVLGITFDQLLHYGNDSLSYKRREVLEWLCSRFQGMVVPATPRDQLKFNTPLRNPGDPTPTSFILLNTDPETQSKFEQQLKENHKPQGGSSAGNVYYSREPTVSIFYTWRSLSPEQSHIIGQGWRNSRFRGHGVLLGVEVTKPGIFYGPDHETNSHQDTVMIRHLFVLPPGVEETYRDLYGHEYWTQNGSIRSRMETTYSRIHDGRLVREVSEDRVTRDASSY</sequence>
<dbReference type="EMBL" id="JAQQWI010000022">
    <property type="protein sequence ID" value="KAK7995770.1"/>
    <property type="molecule type" value="Genomic_DNA"/>
</dbReference>
<dbReference type="Proteomes" id="UP001396898">
    <property type="component" value="Unassembled WGS sequence"/>
</dbReference>
<evidence type="ECO:0008006" key="3">
    <source>
        <dbReference type="Google" id="ProtNLM"/>
    </source>
</evidence>
<keyword evidence="2" id="KW-1185">Reference proteome</keyword>
<name>A0ABR1R156_9PEZI</name>